<accession>A0AAP2GGB7</accession>
<dbReference type="RefSeq" id="WP_254089207.1">
    <property type="nucleotide sequence ID" value="NZ_JAHESC010000005.1"/>
</dbReference>
<keyword evidence="3" id="KW-1185">Reference proteome</keyword>
<keyword evidence="1" id="KW-0732">Signal</keyword>
<evidence type="ECO:0000256" key="1">
    <source>
        <dbReference type="SAM" id="SignalP"/>
    </source>
</evidence>
<sequence>MKKSLLLFTLFVTLLCVTQSCSDEQQQAVTPRDVSFSLGLPGGDNTHGRMAAEIPDGAAVLITLTKPDGTPVLSQERINILHLGNGLVTEPLRLEPGEYTITDFWIVQDSSEVLFLIPQAGSPLATHVYRPVPFNFSVNVDGVTNISVQVVSTENQEPEDFGYASFGISIAPAPSYFRIAVFVASEGGLTMTDAEAVFIETFGPFAARQLAAKINTIEESSDLKWGRGFVLRINKPGYVSIERTMNLSDLALHKDTPLEIVLEQGPPAGSPAMILSGAWMTGPAPELNFRMEGSGVLYAEWGNGFMEKFTFNSGLFGERYNFDYSSLHTITVQGDLDKIVSMTLISLCDPGLKAMDIHALTNLRHFIFGQDFMTHRGTVVDLDLSSQTKLDSISLEFHTAHVILPSQHNLHYVNVYHWVDDYSVFVGNIYNNAVAKNIRNGFFHYGYQTNNQLPQDVVEKLESLREDLGWDVSYH</sequence>
<dbReference type="PROSITE" id="PS51257">
    <property type="entry name" value="PROKAR_LIPOPROTEIN"/>
    <property type="match status" value="1"/>
</dbReference>
<comment type="caution">
    <text evidence="2">The sequence shown here is derived from an EMBL/GenBank/DDBJ whole genome shotgun (WGS) entry which is preliminary data.</text>
</comment>
<reference evidence="2 3" key="1">
    <citation type="submission" date="2021-05" db="EMBL/GenBank/DDBJ databases">
        <title>A Polyphasic approach of four new species of the genus Ohtaekwangia: Ohtaekwangia histidinii sp. nov., Ohtaekwangia cretensis sp. nov., Ohtaekwangia indiensis sp. nov., Ohtaekwangia reichenbachii sp. nov. from diverse environment.</title>
        <authorList>
            <person name="Octaviana S."/>
        </authorList>
    </citation>
    <scope>NUCLEOTIDE SEQUENCE [LARGE SCALE GENOMIC DNA]</scope>
    <source>
        <strain evidence="2 3">PWU37</strain>
    </source>
</reference>
<feature type="signal peptide" evidence="1">
    <location>
        <begin position="1"/>
        <end position="22"/>
    </location>
</feature>
<organism evidence="2 3">
    <name type="scientific">Dawidia soli</name>
    <dbReference type="NCBI Taxonomy" id="2782352"/>
    <lineage>
        <taxon>Bacteria</taxon>
        <taxon>Pseudomonadati</taxon>
        <taxon>Bacteroidota</taxon>
        <taxon>Cytophagia</taxon>
        <taxon>Cytophagales</taxon>
        <taxon>Chryseotaleaceae</taxon>
        <taxon>Dawidia</taxon>
    </lineage>
</organism>
<dbReference type="Proteomes" id="UP001319180">
    <property type="component" value="Unassembled WGS sequence"/>
</dbReference>
<name>A0AAP2GGB7_9BACT</name>
<protein>
    <submittedName>
        <fullName evidence="2">Uncharacterized protein</fullName>
    </submittedName>
</protein>
<feature type="chain" id="PRO_5043042653" evidence="1">
    <location>
        <begin position="23"/>
        <end position="475"/>
    </location>
</feature>
<evidence type="ECO:0000313" key="3">
    <source>
        <dbReference type="Proteomes" id="UP001319180"/>
    </source>
</evidence>
<proteinExistence type="predicted"/>
<gene>
    <name evidence="2" type="ORF">KK078_05285</name>
</gene>
<evidence type="ECO:0000313" key="2">
    <source>
        <dbReference type="EMBL" id="MBT1685956.1"/>
    </source>
</evidence>
<dbReference type="AlphaFoldDB" id="A0AAP2GGB7"/>
<dbReference type="EMBL" id="JAHESC010000005">
    <property type="protein sequence ID" value="MBT1685956.1"/>
    <property type="molecule type" value="Genomic_DNA"/>
</dbReference>